<evidence type="ECO:0000256" key="4">
    <source>
        <dbReference type="ARBA" id="ARBA00023040"/>
    </source>
</evidence>
<evidence type="ECO:0008006" key="12">
    <source>
        <dbReference type="Google" id="ProtNLM"/>
    </source>
</evidence>
<comment type="subcellular location">
    <subcellularLocation>
        <location evidence="1">Membrane</location>
        <topology evidence="1">Multi-pass membrane protein</topology>
    </subcellularLocation>
</comment>
<sequence length="102" mass="11178">MQSTLTTTAPESSSSKQDAATRRRSVVTLLKKLAVVWGLFMCCWLPVALTHSADYTGKIDARVLHVAFALAQCNSALNVITYGALSKDIRAAYRRMLSCKRA</sequence>
<dbReference type="AlphaFoldDB" id="A0AAD9K7I3"/>
<feature type="compositionally biased region" description="Polar residues" evidence="8">
    <location>
        <begin position="1"/>
        <end position="18"/>
    </location>
</feature>
<evidence type="ECO:0000256" key="5">
    <source>
        <dbReference type="ARBA" id="ARBA00023136"/>
    </source>
</evidence>
<evidence type="ECO:0000256" key="8">
    <source>
        <dbReference type="SAM" id="MobiDB-lite"/>
    </source>
</evidence>
<accession>A0AAD9K7I3</accession>
<keyword evidence="7" id="KW-0807">Transducer</keyword>
<comment type="caution">
    <text evidence="10">The sequence shown here is derived from an EMBL/GenBank/DDBJ whole genome shotgun (WGS) entry which is preliminary data.</text>
</comment>
<keyword evidence="11" id="KW-1185">Reference proteome</keyword>
<evidence type="ECO:0000256" key="7">
    <source>
        <dbReference type="ARBA" id="ARBA00023224"/>
    </source>
</evidence>
<evidence type="ECO:0000256" key="1">
    <source>
        <dbReference type="ARBA" id="ARBA00004141"/>
    </source>
</evidence>
<gene>
    <name evidence="10" type="ORF">NP493_1363g00007</name>
</gene>
<keyword evidence="2 9" id="KW-0812">Transmembrane</keyword>
<reference evidence="10" key="1">
    <citation type="journal article" date="2023" name="Mol. Biol. Evol.">
        <title>Third-Generation Sequencing Reveals the Adaptive Role of the Epigenome in Three Deep-Sea Polychaetes.</title>
        <authorList>
            <person name="Perez M."/>
            <person name="Aroh O."/>
            <person name="Sun Y."/>
            <person name="Lan Y."/>
            <person name="Juniper S.K."/>
            <person name="Young C.R."/>
            <person name="Angers B."/>
            <person name="Qian P.Y."/>
        </authorList>
    </citation>
    <scope>NUCLEOTIDE SEQUENCE</scope>
    <source>
        <strain evidence="10">R07B-5</strain>
    </source>
</reference>
<dbReference type="Gene3D" id="1.20.1070.10">
    <property type="entry name" value="Rhodopsin 7-helix transmembrane proteins"/>
    <property type="match status" value="1"/>
</dbReference>
<protein>
    <recommendedName>
        <fullName evidence="12">G-protein coupled receptors family 1 profile domain-containing protein</fullName>
    </recommendedName>
</protein>
<organism evidence="10 11">
    <name type="scientific">Ridgeia piscesae</name>
    <name type="common">Tubeworm</name>
    <dbReference type="NCBI Taxonomy" id="27915"/>
    <lineage>
        <taxon>Eukaryota</taxon>
        <taxon>Metazoa</taxon>
        <taxon>Spiralia</taxon>
        <taxon>Lophotrochozoa</taxon>
        <taxon>Annelida</taxon>
        <taxon>Polychaeta</taxon>
        <taxon>Sedentaria</taxon>
        <taxon>Canalipalpata</taxon>
        <taxon>Sabellida</taxon>
        <taxon>Siboglinidae</taxon>
        <taxon>Ridgeia</taxon>
    </lineage>
</organism>
<keyword evidence="5 9" id="KW-0472">Membrane</keyword>
<evidence type="ECO:0000256" key="9">
    <source>
        <dbReference type="SAM" id="Phobius"/>
    </source>
</evidence>
<feature type="region of interest" description="Disordered" evidence="8">
    <location>
        <begin position="1"/>
        <end position="22"/>
    </location>
</feature>
<evidence type="ECO:0000313" key="11">
    <source>
        <dbReference type="Proteomes" id="UP001209878"/>
    </source>
</evidence>
<dbReference type="GO" id="GO:0005886">
    <property type="term" value="C:plasma membrane"/>
    <property type="evidence" value="ECO:0007669"/>
    <property type="project" value="TreeGrafter"/>
</dbReference>
<dbReference type="PANTHER" id="PTHR24248">
    <property type="entry name" value="ADRENERGIC RECEPTOR-RELATED G-PROTEIN COUPLED RECEPTOR"/>
    <property type="match status" value="1"/>
</dbReference>
<keyword evidence="6" id="KW-0675">Receptor</keyword>
<dbReference type="PRINTS" id="PR00237">
    <property type="entry name" value="GPCRRHODOPSN"/>
</dbReference>
<dbReference type="Proteomes" id="UP001209878">
    <property type="component" value="Unassembled WGS sequence"/>
</dbReference>
<dbReference type="InterPro" id="IPR000276">
    <property type="entry name" value="GPCR_Rhodpsn"/>
</dbReference>
<dbReference type="SUPFAM" id="SSF81321">
    <property type="entry name" value="Family A G protein-coupled receptor-like"/>
    <property type="match status" value="1"/>
</dbReference>
<evidence type="ECO:0000256" key="3">
    <source>
        <dbReference type="ARBA" id="ARBA00022989"/>
    </source>
</evidence>
<evidence type="ECO:0000313" key="10">
    <source>
        <dbReference type="EMBL" id="KAK2165463.1"/>
    </source>
</evidence>
<proteinExistence type="predicted"/>
<keyword evidence="3 9" id="KW-1133">Transmembrane helix</keyword>
<keyword evidence="4" id="KW-0297">G-protein coupled receptor</keyword>
<dbReference type="GO" id="GO:0004930">
    <property type="term" value="F:G protein-coupled receptor activity"/>
    <property type="evidence" value="ECO:0007669"/>
    <property type="project" value="UniProtKB-KW"/>
</dbReference>
<feature type="transmembrane region" description="Helical" evidence="9">
    <location>
        <begin position="63"/>
        <end position="85"/>
    </location>
</feature>
<dbReference type="EMBL" id="JAODUO010001363">
    <property type="protein sequence ID" value="KAK2165463.1"/>
    <property type="molecule type" value="Genomic_DNA"/>
</dbReference>
<name>A0AAD9K7I3_RIDPI</name>
<evidence type="ECO:0000256" key="2">
    <source>
        <dbReference type="ARBA" id="ARBA00022692"/>
    </source>
</evidence>
<feature type="transmembrane region" description="Helical" evidence="9">
    <location>
        <begin position="33"/>
        <end position="51"/>
    </location>
</feature>
<evidence type="ECO:0000256" key="6">
    <source>
        <dbReference type="ARBA" id="ARBA00023170"/>
    </source>
</evidence>